<dbReference type="InterPro" id="IPR050425">
    <property type="entry name" value="NAD(P)_dehydrat-like"/>
</dbReference>
<dbReference type="PANTHER" id="PTHR10366:SF852">
    <property type="entry name" value="CINNAMOYL-COA REDUCTASE CAD2"/>
    <property type="match status" value="1"/>
</dbReference>
<dbReference type="AlphaFoldDB" id="A0AAE6YYY5"/>
<dbReference type="SUPFAM" id="SSF51735">
    <property type="entry name" value="NAD(P)-binding Rossmann-fold domains"/>
    <property type="match status" value="1"/>
</dbReference>
<reference evidence="3 4" key="1">
    <citation type="submission" date="2018-11" db="EMBL/GenBank/DDBJ databases">
        <title>Complete genome sequence of Dickeya zeae strain CE1 infecting Canna edulis Ker-Gawl. in China.</title>
        <authorList>
            <person name="Zhang J."/>
            <person name="Lin B."/>
            <person name="Shen H."/>
            <person name="Jiang S."/>
            <person name="Pu X."/>
            <person name="Sun D."/>
        </authorList>
    </citation>
    <scope>NUCLEOTIDE SEQUENCE [LARGE SCALE GENOMIC DNA]</scope>
    <source>
        <strain evidence="3 4">CE1</strain>
    </source>
</reference>
<evidence type="ECO:0000256" key="1">
    <source>
        <dbReference type="ARBA" id="ARBA00023002"/>
    </source>
</evidence>
<keyword evidence="1" id="KW-0560">Oxidoreductase</keyword>
<dbReference type="InterPro" id="IPR001509">
    <property type="entry name" value="Epimerase_deHydtase"/>
</dbReference>
<sequence length="353" mass="39052">MLNIDITKPVMVTGATGYVAGWLVKRLLEEGVTVHAAVRDPNDARKIEHLNKMAVGKPGTLRFFRADLLVPGSYAEAMAGCSMVFHTASPFTLHIRNPQTELVEPARLGTQNVLETVNKVESVRRVVLTSSCAAIYGDNADIEDTPNHILTEEIWNTSSSLEHNPYAYSKTAAERDAWDIATRQSRWDLVVINPSLVIGPGTNPQATSESFNVVRQLGNGRMKAGIPDIGCGVVDVRDLAEAHLRAAYLPGASGRHIISGHNTSLPEIARALLPKYRAYPVPRRLLPKWLVWLVAPLVDKSTTRQFVSRNVGYSWQADNSKSVNTLMMVYRPLQVSIQDMFQQMIDSKQIPEC</sequence>
<dbReference type="Proteomes" id="UP000500801">
    <property type="component" value="Chromosome"/>
</dbReference>
<dbReference type="Pfam" id="PF01370">
    <property type="entry name" value="Epimerase"/>
    <property type="match status" value="1"/>
</dbReference>
<organism evidence="3 4">
    <name type="scientific">Dickeya zeae</name>
    <dbReference type="NCBI Taxonomy" id="204042"/>
    <lineage>
        <taxon>Bacteria</taxon>
        <taxon>Pseudomonadati</taxon>
        <taxon>Pseudomonadota</taxon>
        <taxon>Gammaproteobacteria</taxon>
        <taxon>Enterobacterales</taxon>
        <taxon>Pectobacteriaceae</taxon>
        <taxon>Dickeya</taxon>
    </lineage>
</organism>
<dbReference type="EMBL" id="CP033622">
    <property type="protein sequence ID" value="QIZ50395.1"/>
    <property type="molecule type" value="Genomic_DNA"/>
</dbReference>
<accession>A0AAE6YYY5</accession>
<dbReference type="PANTHER" id="PTHR10366">
    <property type="entry name" value="NAD DEPENDENT EPIMERASE/DEHYDRATASE"/>
    <property type="match status" value="1"/>
</dbReference>
<dbReference type="RefSeq" id="WP_168361868.1">
    <property type="nucleotide sequence ID" value="NZ_CP033622.1"/>
</dbReference>
<dbReference type="InterPro" id="IPR036291">
    <property type="entry name" value="NAD(P)-bd_dom_sf"/>
</dbReference>
<evidence type="ECO:0000313" key="4">
    <source>
        <dbReference type="Proteomes" id="UP000500801"/>
    </source>
</evidence>
<dbReference type="Gene3D" id="3.40.50.720">
    <property type="entry name" value="NAD(P)-binding Rossmann-like Domain"/>
    <property type="match status" value="1"/>
</dbReference>
<dbReference type="FunFam" id="3.40.50.720:FF:000085">
    <property type="entry name" value="Dihydroflavonol reductase"/>
    <property type="match status" value="1"/>
</dbReference>
<gene>
    <name evidence="3" type="ORF">DWG24_06180</name>
</gene>
<dbReference type="GO" id="GO:0016616">
    <property type="term" value="F:oxidoreductase activity, acting on the CH-OH group of donors, NAD or NADP as acceptor"/>
    <property type="evidence" value="ECO:0007669"/>
    <property type="project" value="TreeGrafter"/>
</dbReference>
<protein>
    <submittedName>
        <fullName evidence="3">NAD-dependent epimerase/dehydratase family protein</fullName>
    </submittedName>
</protein>
<proteinExistence type="predicted"/>
<evidence type="ECO:0000313" key="3">
    <source>
        <dbReference type="EMBL" id="QIZ50395.1"/>
    </source>
</evidence>
<feature type="domain" description="NAD-dependent epimerase/dehydratase" evidence="2">
    <location>
        <begin position="10"/>
        <end position="248"/>
    </location>
</feature>
<name>A0AAE6YYY5_9GAMM</name>
<evidence type="ECO:0000259" key="2">
    <source>
        <dbReference type="Pfam" id="PF01370"/>
    </source>
</evidence>